<dbReference type="AlphaFoldDB" id="A0A5R9DV40"/>
<feature type="region of interest" description="Disordered" evidence="1">
    <location>
        <begin position="39"/>
        <end position="64"/>
    </location>
</feature>
<evidence type="ECO:0000256" key="2">
    <source>
        <dbReference type="SAM" id="Phobius"/>
    </source>
</evidence>
<keyword evidence="2" id="KW-1133">Transmembrane helix</keyword>
<comment type="caution">
    <text evidence="3">The sequence shown here is derived from an EMBL/GenBank/DDBJ whole genome shotgun (WGS) entry which is preliminary data.</text>
</comment>
<evidence type="ECO:0000313" key="3">
    <source>
        <dbReference type="EMBL" id="TLQ40495.1"/>
    </source>
</evidence>
<gene>
    <name evidence="3" type="ORF">FEZ33_08045</name>
</gene>
<evidence type="ECO:0000256" key="1">
    <source>
        <dbReference type="SAM" id="MobiDB-lite"/>
    </source>
</evidence>
<keyword evidence="2" id="KW-0472">Membrane</keyword>
<sequence>MNFLVGVWIIYLLGSFLFSVFAPRIRNQQHKNFQDSEIDNHESVEKPITKPTNKEQLHRKSDIRARNERVQAMRKRHNNQSDNPKLVKNMSLNQLNNSLKNANNALGNTKASPGQSFESQDDYQVDFTKIADYDNPIDHSYMEGESPEQYLYELENWYADASIEDVSWMELDNTNILQDEHTQKAARPKNKTVNHMYHSMRDGAKLREMMIFNEIINRPKSLRNK</sequence>
<feature type="transmembrane region" description="Helical" evidence="2">
    <location>
        <begin position="6"/>
        <end position="25"/>
    </location>
</feature>
<organism evidence="3 4">
    <name type="scientific">Ruoffia tabacinasalis</name>
    <dbReference type="NCBI Taxonomy" id="87458"/>
    <lineage>
        <taxon>Bacteria</taxon>
        <taxon>Bacillati</taxon>
        <taxon>Bacillota</taxon>
        <taxon>Bacilli</taxon>
        <taxon>Lactobacillales</taxon>
        <taxon>Aerococcaceae</taxon>
        <taxon>Ruoffia</taxon>
    </lineage>
</organism>
<proteinExistence type="predicted"/>
<keyword evidence="2" id="KW-0812">Transmembrane</keyword>
<dbReference type="EMBL" id="VBSP01000028">
    <property type="protein sequence ID" value="TLQ40495.1"/>
    <property type="molecule type" value="Genomic_DNA"/>
</dbReference>
<name>A0A5R9DV40_9LACT</name>
<dbReference type="RefSeq" id="WP_138404894.1">
    <property type="nucleotide sequence ID" value="NZ_VBSP01000028.1"/>
</dbReference>
<protein>
    <submittedName>
        <fullName evidence="3">Uncharacterized protein</fullName>
    </submittedName>
</protein>
<accession>A0A5R9DV40</accession>
<reference evidence="3 4" key="1">
    <citation type="submission" date="2019-05" db="EMBL/GenBank/DDBJ databases">
        <title>The metagenome of a microbial culture collection derived from dairy environment covers the genomic content of the human microbiome.</title>
        <authorList>
            <person name="Roder T."/>
            <person name="Wuthrich D."/>
            <person name="Sattari Z."/>
            <person name="Von Ah U."/>
            <person name="Bar C."/>
            <person name="Ronchi F."/>
            <person name="Macpherson A.J."/>
            <person name="Ganal-Vonarburg S.C."/>
            <person name="Bruggmann R."/>
            <person name="Vergeres G."/>
        </authorList>
    </citation>
    <scope>NUCLEOTIDE SEQUENCE [LARGE SCALE GENOMIC DNA]</scope>
    <source>
        <strain evidence="3 4">FAM 24227</strain>
    </source>
</reference>
<dbReference type="Proteomes" id="UP000306420">
    <property type="component" value="Unassembled WGS sequence"/>
</dbReference>
<evidence type="ECO:0000313" key="4">
    <source>
        <dbReference type="Proteomes" id="UP000306420"/>
    </source>
</evidence>